<evidence type="ECO:0000259" key="1">
    <source>
        <dbReference type="PROSITE" id="PS51352"/>
    </source>
</evidence>
<dbReference type="Gene3D" id="3.40.30.10">
    <property type="entry name" value="Glutaredoxin"/>
    <property type="match status" value="1"/>
</dbReference>
<sequence length="207" mass="23084">MATTGQETRDMTSNAQLEQDMAEAWAQLQAAVQRLADLRKELPPEPVADYELQGPDGTVRLSQMFGDKEDLILVHNMGSECPYCTMWADGFNGVLDHLEDRTAFVVVSPDSVAVQQAMREQRGWGFDMYSAKGTSFVRDMGFESSDTNFNSSSMPGVSAFRRNSDGSVVRISRDFFGPGDMYCGVWHLFDLLANGANGWEAKLDYHR</sequence>
<dbReference type="PROSITE" id="PS51352">
    <property type="entry name" value="THIOREDOXIN_2"/>
    <property type="match status" value="1"/>
</dbReference>
<proteinExistence type="predicted"/>
<gene>
    <name evidence="2" type="ORF">F4Y08_06900</name>
</gene>
<dbReference type="SUPFAM" id="SSF52833">
    <property type="entry name" value="Thioredoxin-like"/>
    <property type="match status" value="1"/>
</dbReference>
<organism evidence="2">
    <name type="scientific">Caldilineaceae bacterium SB0662_bin_9</name>
    <dbReference type="NCBI Taxonomy" id="2605258"/>
    <lineage>
        <taxon>Bacteria</taxon>
        <taxon>Bacillati</taxon>
        <taxon>Chloroflexota</taxon>
        <taxon>Caldilineae</taxon>
        <taxon>Caldilineales</taxon>
        <taxon>Caldilineaceae</taxon>
    </lineage>
</organism>
<reference evidence="2" key="1">
    <citation type="submission" date="2019-09" db="EMBL/GenBank/DDBJ databases">
        <title>Characterisation of the sponge microbiome using genome-centric metagenomics.</title>
        <authorList>
            <person name="Engelberts J.P."/>
            <person name="Robbins S.J."/>
            <person name="De Goeij J.M."/>
            <person name="Aranda M."/>
            <person name="Bell S.C."/>
            <person name="Webster N.S."/>
        </authorList>
    </citation>
    <scope>NUCLEOTIDE SEQUENCE</scope>
    <source>
        <strain evidence="2">SB0662_bin_9</strain>
    </source>
</reference>
<dbReference type="Pfam" id="PF05988">
    <property type="entry name" value="DUF899"/>
    <property type="match status" value="1"/>
</dbReference>
<protein>
    <submittedName>
        <fullName evidence="2">DUF899 domain-containing protein</fullName>
    </submittedName>
</protein>
<name>A0A6B1DTN7_9CHLR</name>
<accession>A0A6B1DTN7</accession>
<dbReference type="AlphaFoldDB" id="A0A6B1DTN7"/>
<dbReference type="InterPro" id="IPR013766">
    <property type="entry name" value="Thioredoxin_domain"/>
</dbReference>
<dbReference type="InterPro" id="IPR010296">
    <property type="entry name" value="DUF899_thioredox"/>
</dbReference>
<evidence type="ECO:0000313" key="2">
    <source>
        <dbReference type="EMBL" id="MYD90052.1"/>
    </source>
</evidence>
<dbReference type="EMBL" id="VXPY01000043">
    <property type="protein sequence ID" value="MYD90052.1"/>
    <property type="molecule type" value="Genomic_DNA"/>
</dbReference>
<comment type="caution">
    <text evidence="2">The sequence shown here is derived from an EMBL/GenBank/DDBJ whole genome shotgun (WGS) entry which is preliminary data.</text>
</comment>
<feature type="domain" description="Thioredoxin" evidence="1">
    <location>
        <begin position="41"/>
        <end position="169"/>
    </location>
</feature>
<dbReference type="InterPro" id="IPR036249">
    <property type="entry name" value="Thioredoxin-like_sf"/>
</dbReference>